<proteinExistence type="predicted"/>
<sequence length="375" mass="41500">MGQLYDRAQLLAEVWTEPLTVVARRYGLSDVGLAKLCTRLNIPRPAQGYWAKRAAGKSVPVAPVLPAYTGAPSTLRRPTRPATIDSPTPVDPRLAAVIEFEAREENRICVVMPVQAWHPVVVAAQASLQRPRIDARGLPQTTAGTLDISVSPALLSRTLSVANALLQAVEMRGYSLTPGRQRMEVKVLGVALTVRFYEPTHRLDYVPTATELAEAAAGEAGYWPKWQFQPTGKLQVIVSDGFGGKVSDSSARSVEDQLNHLIVLMVTRAVEILQREERYAIEAAEREAVRQSLVQRQQAQALERERLAQLEDQALRWQRAVRLREYLAALEEHQGQDINPEQRSLLNWARGMADWLDPLTPSGASILDEDSALPS</sequence>
<dbReference type="EMBL" id="CP039631">
    <property type="protein sequence ID" value="QCG65282.1"/>
    <property type="molecule type" value="Genomic_DNA"/>
</dbReference>
<name>A0A4P7Y2N2_PSEVE</name>
<gene>
    <name evidence="1" type="ORF">E4167_07915</name>
</gene>
<protein>
    <submittedName>
        <fullName evidence="1">Uncharacterized protein</fullName>
    </submittedName>
</protein>
<dbReference type="Proteomes" id="UP000298274">
    <property type="component" value="Chromosome"/>
</dbReference>
<accession>A0A4P7Y2N2</accession>
<evidence type="ECO:0000313" key="2">
    <source>
        <dbReference type="Proteomes" id="UP000298274"/>
    </source>
</evidence>
<evidence type="ECO:0000313" key="1">
    <source>
        <dbReference type="EMBL" id="QCG65282.1"/>
    </source>
</evidence>
<organism evidence="1 2">
    <name type="scientific">Pseudomonas veronii</name>
    <dbReference type="NCBI Taxonomy" id="76761"/>
    <lineage>
        <taxon>Bacteria</taxon>
        <taxon>Pseudomonadati</taxon>
        <taxon>Pseudomonadota</taxon>
        <taxon>Gammaproteobacteria</taxon>
        <taxon>Pseudomonadales</taxon>
        <taxon>Pseudomonadaceae</taxon>
        <taxon>Pseudomonas</taxon>
    </lineage>
</organism>
<reference evidence="2" key="1">
    <citation type="submission" date="2019-04" db="EMBL/GenBank/DDBJ databases">
        <title>Complete genome sequence of Pseudomonas veronii strain PVy, a versatile degrader capable of using multiple contaminants as sole carbon sources.</title>
        <authorList>
            <person name="Lopez-Echartea E."/>
            <person name="Ridl J."/>
            <person name="Pajer P."/>
            <person name="Strejcek M."/>
            <person name="Suman J."/>
            <person name="Uhlik O."/>
        </authorList>
    </citation>
    <scope>NUCLEOTIDE SEQUENCE [LARGE SCALE GENOMIC DNA]</scope>
    <source>
        <strain evidence="2">Pvy</strain>
    </source>
</reference>
<dbReference type="RefSeq" id="WP_141123077.1">
    <property type="nucleotide sequence ID" value="NZ_CP039631.3"/>
</dbReference>
<dbReference type="AlphaFoldDB" id="A0A4P7Y2N2"/>